<dbReference type="OrthoDB" id="25753at2"/>
<dbReference type="AlphaFoldDB" id="A0A0A2TW18"/>
<keyword evidence="4" id="KW-1185">Reference proteome</keyword>
<dbReference type="InterPro" id="IPR050553">
    <property type="entry name" value="Thioredoxin_ResA/DsbE_sf"/>
</dbReference>
<evidence type="ECO:0000259" key="2">
    <source>
        <dbReference type="PROSITE" id="PS51352"/>
    </source>
</evidence>
<dbReference type="Pfam" id="PF00578">
    <property type="entry name" value="AhpC-TSA"/>
    <property type="match status" value="1"/>
</dbReference>
<proteinExistence type="predicted"/>
<dbReference type="RefSeq" id="WP_036817468.1">
    <property type="nucleotide sequence ID" value="NZ_AVBF01000012.1"/>
</dbReference>
<dbReference type="CDD" id="cd02966">
    <property type="entry name" value="TlpA_like_family"/>
    <property type="match status" value="1"/>
</dbReference>
<gene>
    <name evidence="3" type="ORF">N782_04480</name>
</gene>
<accession>A0A0A2TW18</accession>
<dbReference type="PROSITE" id="PS00194">
    <property type="entry name" value="THIOREDOXIN_1"/>
    <property type="match status" value="1"/>
</dbReference>
<dbReference type="Gene3D" id="3.40.30.10">
    <property type="entry name" value="Glutaredoxin"/>
    <property type="match status" value="1"/>
</dbReference>
<name>A0A0A2TW18_9BACI</name>
<organism evidence="3 4">
    <name type="scientific">Pontibacillus yanchengensis Y32</name>
    <dbReference type="NCBI Taxonomy" id="1385514"/>
    <lineage>
        <taxon>Bacteria</taxon>
        <taxon>Bacillati</taxon>
        <taxon>Bacillota</taxon>
        <taxon>Bacilli</taxon>
        <taxon>Bacillales</taxon>
        <taxon>Bacillaceae</taxon>
        <taxon>Pontibacillus</taxon>
    </lineage>
</organism>
<dbReference type="PANTHER" id="PTHR42852">
    <property type="entry name" value="THIOL:DISULFIDE INTERCHANGE PROTEIN DSBE"/>
    <property type="match status" value="1"/>
</dbReference>
<dbReference type="InterPro" id="IPR000866">
    <property type="entry name" value="AhpC/TSA"/>
</dbReference>
<comment type="caution">
    <text evidence="3">The sequence shown here is derived from an EMBL/GenBank/DDBJ whole genome shotgun (WGS) entry which is preliminary data.</text>
</comment>
<dbReference type="InterPro" id="IPR017937">
    <property type="entry name" value="Thioredoxin_CS"/>
</dbReference>
<dbReference type="Proteomes" id="UP000030147">
    <property type="component" value="Unassembled WGS sequence"/>
</dbReference>
<dbReference type="SUPFAM" id="SSF52833">
    <property type="entry name" value="Thioredoxin-like"/>
    <property type="match status" value="1"/>
</dbReference>
<feature type="domain" description="Thioredoxin" evidence="2">
    <location>
        <begin position="62"/>
        <end position="202"/>
    </location>
</feature>
<sequence length="202" mass="22462">MIKRTLAGGILLILFGFTIYSVLDASSKKDQASQNGELKMIESEYSEGEGASISPPDAPEGLKVGEKAPDVELETLDGETVHLSDFEGEPVFLNFWATWCPPCKVEMPEMQTFHEKYGDEVTIIAVNATGTETSKEKVKQFIEEEGYTFKVLLDPEMKANSLYRAQALPTTYFIGKDGTIQQSTKVGPMSYDFMKDKMSKMN</sequence>
<dbReference type="EMBL" id="AVBF01000012">
    <property type="protein sequence ID" value="KGP73485.1"/>
    <property type="molecule type" value="Genomic_DNA"/>
</dbReference>
<reference evidence="3 4" key="1">
    <citation type="journal article" date="2015" name="Stand. Genomic Sci.">
        <title>High quality draft genome sequence of the moderately halophilic bacterium Pontibacillus yanchengensis Y32(T) and comparison among Pontibacillus genomes.</title>
        <authorList>
            <person name="Huang J."/>
            <person name="Qiao Z.X."/>
            <person name="Tang J.W."/>
            <person name="Wang G."/>
        </authorList>
    </citation>
    <scope>NUCLEOTIDE SEQUENCE [LARGE SCALE GENOMIC DNA]</scope>
    <source>
        <strain evidence="3 4">Y32</strain>
    </source>
</reference>
<evidence type="ECO:0000313" key="4">
    <source>
        <dbReference type="Proteomes" id="UP000030147"/>
    </source>
</evidence>
<dbReference type="STRING" id="1385514.N782_04480"/>
<dbReference type="PANTHER" id="PTHR42852:SF1">
    <property type="entry name" value="THIOREDOXIN-LIKE PROTEIN YNEN"/>
    <property type="match status" value="1"/>
</dbReference>
<dbReference type="InterPro" id="IPR036249">
    <property type="entry name" value="Thioredoxin-like_sf"/>
</dbReference>
<dbReference type="eggNOG" id="COG0526">
    <property type="taxonomic scope" value="Bacteria"/>
</dbReference>
<evidence type="ECO:0000313" key="3">
    <source>
        <dbReference type="EMBL" id="KGP73485.1"/>
    </source>
</evidence>
<dbReference type="InterPro" id="IPR013766">
    <property type="entry name" value="Thioredoxin_domain"/>
</dbReference>
<dbReference type="GO" id="GO:0016209">
    <property type="term" value="F:antioxidant activity"/>
    <property type="evidence" value="ECO:0007669"/>
    <property type="project" value="InterPro"/>
</dbReference>
<evidence type="ECO:0000256" key="1">
    <source>
        <dbReference type="ARBA" id="ARBA00023157"/>
    </source>
</evidence>
<protein>
    <submittedName>
        <fullName evidence="3">Cytochrome C biogenesis protein</fullName>
    </submittedName>
</protein>
<dbReference type="GO" id="GO:0016491">
    <property type="term" value="F:oxidoreductase activity"/>
    <property type="evidence" value="ECO:0007669"/>
    <property type="project" value="InterPro"/>
</dbReference>
<keyword evidence="1" id="KW-1015">Disulfide bond</keyword>
<dbReference type="PROSITE" id="PS51352">
    <property type="entry name" value="THIOREDOXIN_2"/>
    <property type="match status" value="1"/>
</dbReference>